<sequence length="1065" mass="113534">MFEAPLPVTLPPTTDFKHADPVRTHDATPAQIAQNQAPESNGVKKPAHSSSLPAMSNIPSEPEFQQAYNELASTLENSSLFQKHPEYKTALEVVSIPERVIQFRVVWEDDKGQVRVNRGYRVQFNSALGPYKGGLRFHPTVNLSILKFLGFEQIFKNALTGLNMGGGKGGADFDPKGKSDGEIRRFCQAFMRELSKHIGADTDVPAGDIGVSGREVGFMFGAYRQARNKWEGVLTGKGLDWGGSLIRPEATGYGLVYYVDYMLQHAGRGSFAGKRVAISGSGNVAQYAALKCMELGATVVSLSDSKGAIIAEEGGLTAAHVEEIAALKVKRQALTSFSAPGFKYLEGARPWVHVGKVDVALPCATQNEVSKEEASALVAAGVVAVAEGSNMGCTQEAIDVFEAERAERGSAAIWYAPGKAANCGGVAVSGLEMAQNSQRLTWSEEEVDGKLKGIMKAAFDNALRTAEEYVPAKEGELPSLVAGSNIAGFVKVAQAMHDQGDWWTHYGDFLIDNLKFHRDSLRTMRLTGILAASFSLAASTAVDDPVNHEIDESQIFRGSSAEPPGDVFLVKRDRTHQLAGISLPEPPGLGHSLAARQQQQCPYPVMCSPRSCCPAGYKCFCAEQGSVCCGQSICPAGTECNTNGGSVSCCRPGELKCLGTCCPAGSQCSPQAGYCRRLVLTRSTTTTEVTTTRTRVIESTETSTRTTVVSSRVTSTTKTTETASSCSSNGRARRGDEHEPALQRRQNLRPNCVYECVNGRRLPVVEVPNVPGQTDQLFLSMCSGILGTAGGGRSGGGDGRNFDVLTYRGADGKRQRRSQARCTGYCAQQKAVFGDPASLQCDEYPPAMAGEGGKGAFRVCIPNAQNSGAQGRLFRRFVSDCAPAKGQPFVVRMKGGCNVRNDKREVIHAAAAATAAAAAASATTFNASSSVLYAWDDSMRYMYVPLPDLRAGQHYRVDVRFRGAVRGVRVTDSDGEDYYVSGGGDASDGHVVEFEVPGADGEEGEDDAVPAGLFLDVDEAVEVSYAGEATANGTQTGQESRAAGFPAISAGSWWLWLAVLGIAVV</sequence>
<dbReference type="InterPro" id="IPR006095">
    <property type="entry name" value="Glu/Leu/Phe/Val/Trp_DH"/>
</dbReference>
<dbReference type="SUPFAM" id="SSF53223">
    <property type="entry name" value="Aminoacid dehydrogenase-like, N-terminal domain"/>
    <property type="match status" value="1"/>
</dbReference>
<feature type="region of interest" description="Disordered" evidence="10">
    <location>
        <begin position="1"/>
        <end position="21"/>
    </location>
</feature>
<dbReference type="RefSeq" id="XP_018705103.1">
    <property type="nucleotide sequence ID" value="XM_018847523.1"/>
</dbReference>
<dbReference type="Pfam" id="PF00208">
    <property type="entry name" value="ELFV_dehydrog"/>
    <property type="match status" value="1"/>
</dbReference>
<dbReference type="NCBIfam" id="NF006929">
    <property type="entry name" value="PRK09414.1"/>
    <property type="match status" value="1"/>
</dbReference>
<organism evidence="12 13">
    <name type="scientific">Cordyceps fumosorosea (strain ARSEF 2679)</name>
    <name type="common">Isaria fumosorosea</name>
    <dbReference type="NCBI Taxonomy" id="1081104"/>
    <lineage>
        <taxon>Eukaryota</taxon>
        <taxon>Fungi</taxon>
        <taxon>Dikarya</taxon>
        <taxon>Ascomycota</taxon>
        <taxon>Pezizomycotina</taxon>
        <taxon>Sordariomycetes</taxon>
        <taxon>Hypocreomycetidae</taxon>
        <taxon>Hypocreales</taxon>
        <taxon>Cordycipitaceae</taxon>
        <taxon>Cordyceps</taxon>
    </lineage>
</organism>
<keyword evidence="6 9" id="KW-0560">Oxidoreductase</keyword>
<dbReference type="AlphaFoldDB" id="A0A167YAS3"/>
<feature type="domain" description="Glutamate/phenylalanine/leucine/valine/L-tryptophan dehydrogenase C-terminal" evidence="11">
    <location>
        <begin position="244"/>
        <end position="500"/>
    </location>
</feature>
<dbReference type="FunFam" id="1.10.285.10:FF:000001">
    <property type="entry name" value="Glutamate dehydrogenase"/>
    <property type="match status" value="1"/>
</dbReference>
<evidence type="ECO:0000256" key="1">
    <source>
        <dbReference type="ARBA" id="ARBA00006382"/>
    </source>
</evidence>
<evidence type="ECO:0000259" key="11">
    <source>
        <dbReference type="SMART" id="SM00839"/>
    </source>
</evidence>
<keyword evidence="13" id="KW-1185">Reference proteome</keyword>
<evidence type="ECO:0000256" key="8">
    <source>
        <dbReference type="ARBA" id="ARBA00048584"/>
    </source>
</evidence>
<dbReference type="InterPro" id="IPR033524">
    <property type="entry name" value="Glu/Leu/Phe/Val_DH_AS"/>
</dbReference>
<dbReference type="FunFam" id="1.10.285.10:FF:000003">
    <property type="entry name" value="Glutamate dehydrogenase"/>
    <property type="match status" value="1"/>
</dbReference>
<feature type="region of interest" description="Disordered" evidence="10">
    <location>
        <begin position="700"/>
        <end position="742"/>
    </location>
</feature>
<evidence type="ECO:0000313" key="13">
    <source>
        <dbReference type="Proteomes" id="UP000076744"/>
    </source>
</evidence>
<evidence type="ECO:0000256" key="6">
    <source>
        <dbReference type="ARBA" id="ARBA00023002"/>
    </source>
</evidence>
<accession>A0A167YAS3</accession>
<dbReference type="PROSITE" id="PS00074">
    <property type="entry name" value="GLFV_DEHYDROGENASE"/>
    <property type="match status" value="1"/>
</dbReference>
<evidence type="ECO:0000256" key="2">
    <source>
        <dbReference type="ARBA" id="ARBA00011643"/>
    </source>
</evidence>
<dbReference type="GeneID" id="30020209"/>
<dbReference type="FunFam" id="3.40.50.10860:FF:000002">
    <property type="entry name" value="Glutamate dehydrogenase"/>
    <property type="match status" value="1"/>
</dbReference>
<dbReference type="InterPro" id="IPR050724">
    <property type="entry name" value="Glu_Leu_Phe_Val_DH"/>
</dbReference>
<dbReference type="Proteomes" id="UP000076744">
    <property type="component" value="Unassembled WGS sequence"/>
</dbReference>
<dbReference type="GO" id="GO:0005829">
    <property type="term" value="C:cytosol"/>
    <property type="evidence" value="ECO:0007669"/>
    <property type="project" value="TreeGrafter"/>
</dbReference>
<protein>
    <recommendedName>
        <fullName evidence="4">NADP-specific glutamate dehydrogenase</fullName>
        <ecNumber evidence="3">1.4.1.4</ecNumber>
    </recommendedName>
    <alternativeName>
        <fullName evidence="7">NADP-dependent glutamate dehydrogenase</fullName>
    </alternativeName>
</protein>
<proteinExistence type="inferred from homology"/>
<dbReference type="OrthoDB" id="6718861at2759"/>
<dbReference type="InterPro" id="IPR046346">
    <property type="entry name" value="Aminoacid_DH-like_N_sf"/>
</dbReference>
<dbReference type="InterPro" id="IPR006096">
    <property type="entry name" value="Glu/Leu/Phe/Val/Trp_DH_C"/>
</dbReference>
<dbReference type="PANTHER" id="PTHR43571:SF1">
    <property type="entry name" value="NADP-SPECIFIC GLUTAMATE DEHYDROGENASE 1-RELATED"/>
    <property type="match status" value="1"/>
</dbReference>
<dbReference type="Gene3D" id="1.10.285.10">
    <property type="entry name" value="Glutamate Dehydrogenase, chain A, domain 3"/>
    <property type="match status" value="2"/>
</dbReference>
<keyword evidence="5" id="KW-0521">NADP</keyword>
<feature type="region of interest" description="Disordered" evidence="10">
    <location>
        <begin position="33"/>
        <end position="56"/>
    </location>
</feature>
<dbReference type="GO" id="GO:0004354">
    <property type="term" value="F:glutamate dehydrogenase (NADP+) activity"/>
    <property type="evidence" value="ECO:0007669"/>
    <property type="project" value="UniProtKB-EC"/>
</dbReference>
<dbReference type="EMBL" id="AZHB01000008">
    <property type="protein sequence ID" value="OAA66079.1"/>
    <property type="molecule type" value="Genomic_DNA"/>
</dbReference>
<evidence type="ECO:0000256" key="7">
    <source>
        <dbReference type="ARBA" id="ARBA00029617"/>
    </source>
</evidence>
<dbReference type="SMART" id="SM00839">
    <property type="entry name" value="ELFV_dehydrog"/>
    <property type="match status" value="1"/>
</dbReference>
<comment type="catalytic activity">
    <reaction evidence="8">
        <text>L-glutamate + NADP(+) + H2O = 2-oxoglutarate + NH4(+) + NADPH + H(+)</text>
        <dbReference type="Rhea" id="RHEA:11612"/>
        <dbReference type="ChEBI" id="CHEBI:15377"/>
        <dbReference type="ChEBI" id="CHEBI:15378"/>
        <dbReference type="ChEBI" id="CHEBI:16810"/>
        <dbReference type="ChEBI" id="CHEBI:28938"/>
        <dbReference type="ChEBI" id="CHEBI:29985"/>
        <dbReference type="ChEBI" id="CHEBI:57783"/>
        <dbReference type="ChEBI" id="CHEBI:58349"/>
        <dbReference type="EC" id="1.4.1.4"/>
    </reaction>
</comment>
<evidence type="ECO:0000256" key="10">
    <source>
        <dbReference type="SAM" id="MobiDB-lite"/>
    </source>
</evidence>
<evidence type="ECO:0000256" key="9">
    <source>
        <dbReference type="RuleBase" id="RU004417"/>
    </source>
</evidence>
<reference evidence="12 13" key="1">
    <citation type="journal article" date="2016" name="Genome Biol. Evol.">
        <title>Divergent and convergent evolution of fungal pathogenicity.</title>
        <authorList>
            <person name="Shang Y."/>
            <person name="Xiao G."/>
            <person name="Zheng P."/>
            <person name="Cen K."/>
            <person name="Zhan S."/>
            <person name="Wang C."/>
        </authorList>
    </citation>
    <scope>NUCLEOTIDE SEQUENCE [LARGE SCALE GENOMIC DNA]</scope>
    <source>
        <strain evidence="12 13">ARSEF 2679</strain>
    </source>
</reference>
<comment type="subunit">
    <text evidence="2">Homohexamer.</text>
</comment>
<feature type="compositionally biased region" description="Low complexity" evidence="10">
    <location>
        <begin position="700"/>
        <end position="728"/>
    </location>
</feature>
<dbReference type="PRINTS" id="PR00082">
    <property type="entry name" value="GLFDHDRGNASE"/>
</dbReference>
<evidence type="ECO:0000256" key="4">
    <source>
        <dbReference type="ARBA" id="ARBA00021155"/>
    </source>
</evidence>
<dbReference type="InterPro" id="IPR029476">
    <property type="entry name" value="DNase_NucA_NucB"/>
</dbReference>
<feature type="compositionally biased region" description="Basic and acidic residues" evidence="10">
    <location>
        <begin position="733"/>
        <end position="742"/>
    </location>
</feature>
<dbReference type="Pfam" id="PF02812">
    <property type="entry name" value="ELFV_dehydrog_N"/>
    <property type="match status" value="1"/>
</dbReference>
<dbReference type="PANTHER" id="PTHR43571">
    <property type="entry name" value="NADP-SPECIFIC GLUTAMATE DEHYDROGENASE 1-RELATED"/>
    <property type="match status" value="1"/>
</dbReference>
<name>A0A167YAS3_CORFA</name>
<dbReference type="InterPro" id="IPR006097">
    <property type="entry name" value="Glu/Leu/Phe/Val/Trp_DH_dimer"/>
</dbReference>
<dbReference type="Gene3D" id="3.40.50.10860">
    <property type="entry name" value="Leucine Dehydrogenase, chain A, domain 1"/>
    <property type="match status" value="1"/>
</dbReference>
<gene>
    <name evidence="12" type="ORF">ISF_03917</name>
</gene>
<evidence type="ECO:0000256" key="3">
    <source>
        <dbReference type="ARBA" id="ARBA00012907"/>
    </source>
</evidence>
<evidence type="ECO:0000313" key="12">
    <source>
        <dbReference type="EMBL" id="OAA66079.1"/>
    </source>
</evidence>
<dbReference type="Gene3D" id="3.40.50.720">
    <property type="entry name" value="NAD(P)-binding Rossmann-like Domain"/>
    <property type="match status" value="1"/>
</dbReference>
<dbReference type="GO" id="GO:0006537">
    <property type="term" value="P:glutamate biosynthetic process"/>
    <property type="evidence" value="ECO:0007669"/>
    <property type="project" value="TreeGrafter"/>
</dbReference>
<dbReference type="STRING" id="1081104.A0A167YAS3"/>
<dbReference type="EC" id="1.4.1.4" evidence="3"/>
<dbReference type="Pfam" id="PF14040">
    <property type="entry name" value="DNase_NucA_NucB"/>
    <property type="match status" value="1"/>
</dbReference>
<dbReference type="InterPro" id="IPR036291">
    <property type="entry name" value="NAD(P)-bd_dom_sf"/>
</dbReference>
<comment type="caution">
    <text evidence="12">The sequence shown here is derived from an EMBL/GenBank/DDBJ whole genome shotgun (WGS) entry which is preliminary data.</text>
</comment>
<evidence type="ECO:0000256" key="5">
    <source>
        <dbReference type="ARBA" id="ARBA00022857"/>
    </source>
</evidence>
<comment type="similarity">
    <text evidence="1 9">Belongs to the Glu/Leu/Phe/Val dehydrogenases family.</text>
</comment>
<dbReference type="SUPFAM" id="SSF51735">
    <property type="entry name" value="NAD(P)-binding Rossmann-fold domains"/>
    <property type="match status" value="1"/>
</dbReference>
<dbReference type="FunFam" id="3.40.50.720:FF:000030">
    <property type="entry name" value="Glutamate dehydrogenase"/>
    <property type="match status" value="1"/>
</dbReference>